<evidence type="ECO:0000256" key="8">
    <source>
        <dbReference type="ARBA" id="ARBA00023326"/>
    </source>
</evidence>
<dbReference type="InterPro" id="IPR050314">
    <property type="entry name" value="Glycosyl_Hydrlase_18"/>
</dbReference>
<evidence type="ECO:0000256" key="3">
    <source>
        <dbReference type="ARBA" id="ARBA00012729"/>
    </source>
</evidence>
<keyword evidence="7 9" id="KW-0326">Glycosidase</keyword>
<dbReference type="PANTHER" id="PTHR11177:SF228">
    <property type="entry name" value="CHITINASE"/>
    <property type="match status" value="1"/>
</dbReference>
<evidence type="ECO:0000256" key="4">
    <source>
        <dbReference type="ARBA" id="ARBA00022801"/>
    </source>
</evidence>
<dbReference type="GO" id="GO:0006032">
    <property type="term" value="P:chitin catabolic process"/>
    <property type="evidence" value="ECO:0007669"/>
    <property type="project" value="UniProtKB-KW"/>
</dbReference>
<dbReference type="GO" id="GO:0000272">
    <property type="term" value="P:polysaccharide catabolic process"/>
    <property type="evidence" value="ECO:0007669"/>
    <property type="project" value="UniProtKB-KW"/>
</dbReference>
<dbReference type="Gene3D" id="3.10.50.10">
    <property type="match status" value="1"/>
</dbReference>
<name>A0A2G7FRP5_9EURO</name>
<dbReference type="PANTHER" id="PTHR11177">
    <property type="entry name" value="CHITINASE"/>
    <property type="match status" value="1"/>
</dbReference>
<evidence type="ECO:0000256" key="6">
    <source>
        <dbReference type="ARBA" id="ARBA00023277"/>
    </source>
</evidence>
<dbReference type="InterPro" id="IPR001223">
    <property type="entry name" value="Glyco_hydro18_cat"/>
</dbReference>
<dbReference type="InterPro" id="IPR017853">
    <property type="entry name" value="GH"/>
</dbReference>
<keyword evidence="4 9" id="KW-0378">Hydrolase</keyword>
<keyword evidence="6" id="KW-0119">Carbohydrate metabolism</keyword>
<evidence type="ECO:0000313" key="12">
    <source>
        <dbReference type="Proteomes" id="UP000231358"/>
    </source>
</evidence>
<comment type="caution">
    <text evidence="11">The sequence shown here is derived from an EMBL/GenBank/DDBJ whole genome shotgun (WGS) entry which is preliminary data.</text>
</comment>
<dbReference type="STRING" id="656916.A0A2G7FRP5"/>
<dbReference type="InterPro" id="IPR011583">
    <property type="entry name" value="Chitinase_II/V-like_cat"/>
</dbReference>
<dbReference type="PROSITE" id="PS01095">
    <property type="entry name" value="GH18_1"/>
    <property type="match status" value="1"/>
</dbReference>
<evidence type="ECO:0000256" key="7">
    <source>
        <dbReference type="ARBA" id="ARBA00023295"/>
    </source>
</evidence>
<dbReference type="EC" id="3.2.1.14" evidence="3"/>
<dbReference type="Pfam" id="PF00704">
    <property type="entry name" value="Glyco_hydro_18"/>
    <property type="match status" value="1"/>
</dbReference>
<dbReference type="Proteomes" id="UP000231358">
    <property type="component" value="Unassembled WGS sequence"/>
</dbReference>
<dbReference type="SUPFAM" id="SSF51445">
    <property type="entry name" value="(Trans)glycosidases"/>
    <property type="match status" value="1"/>
</dbReference>
<dbReference type="AlphaFoldDB" id="A0A2G7FRP5"/>
<organism evidence="11 12">
    <name type="scientific">Aspergillus arachidicola</name>
    <dbReference type="NCBI Taxonomy" id="656916"/>
    <lineage>
        <taxon>Eukaryota</taxon>
        <taxon>Fungi</taxon>
        <taxon>Dikarya</taxon>
        <taxon>Ascomycota</taxon>
        <taxon>Pezizomycotina</taxon>
        <taxon>Eurotiomycetes</taxon>
        <taxon>Eurotiomycetidae</taxon>
        <taxon>Eurotiales</taxon>
        <taxon>Aspergillaceae</taxon>
        <taxon>Aspergillus</taxon>
        <taxon>Aspergillus subgen. Circumdati</taxon>
    </lineage>
</organism>
<evidence type="ECO:0000256" key="2">
    <source>
        <dbReference type="ARBA" id="ARBA00008682"/>
    </source>
</evidence>
<dbReference type="FunFam" id="3.10.50.10:FF:000009">
    <property type="entry name" value="CTS2p putative chitinase"/>
    <property type="match status" value="1"/>
</dbReference>
<dbReference type="SUPFAM" id="SSF54556">
    <property type="entry name" value="Chitinase insertion domain"/>
    <property type="match status" value="1"/>
</dbReference>
<dbReference type="GO" id="GO:0008843">
    <property type="term" value="F:endochitinase activity"/>
    <property type="evidence" value="ECO:0007669"/>
    <property type="project" value="UniProtKB-EC"/>
</dbReference>
<proteinExistence type="inferred from homology"/>
<keyword evidence="5" id="KW-0146">Chitin degradation</keyword>
<gene>
    <name evidence="11" type="ORF">AARAC_001139</name>
</gene>
<dbReference type="GO" id="GO:0008061">
    <property type="term" value="F:chitin binding"/>
    <property type="evidence" value="ECO:0007669"/>
    <property type="project" value="InterPro"/>
</dbReference>
<feature type="domain" description="GH18" evidence="10">
    <location>
        <begin position="1"/>
        <end position="323"/>
    </location>
</feature>
<comment type="catalytic activity">
    <reaction evidence="1">
        <text>Random endo-hydrolysis of N-acetyl-beta-D-glucosaminide (1-&gt;4)-beta-linkages in chitin and chitodextrins.</text>
        <dbReference type="EC" id="3.2.1.14"/>
    </reaction>
</comment>
<evidence type="ECO:0000256" key="9">
    <source>
        <dbReference type="RuleBase" id="RU000489"/>
    </source>
</evidence>
<keyword evidence="12" id="KW-1185">Reference proteome</keyword>
<evidence type="ECO:0000313" key="11">
    <source>
        <dbReference type="EMBL" id="PIG83300.1"/>
    </source>
</evidence>
<comment type="similarity">
    <text evidence="2">Belongs to the glycosyl hydrolase 18 family. Chitinase class V subfamily.</text>
</comment>
<protein>
    <recommendedName>
        <fullName evidence="3">chitinase</fullName>
        <ecNumber evidence="3">3.2.1.14</ecNumber>
    </recommendedName>
</protein>
<dbReference type="Gene3D" id="3.20.20.80">
    <property type="entry name" value="Glycosidases"/>
    <property type="match status" value="1"/>
</dbReference>
<dbReference type="GO" id="GO:0005576">
    <property type="term" value="C:extracellular region"/>
    <property type="evidence" value="ECO:0007669"/>
    <property type="project" value="TreeGrafter"/>
</dbReference>
<evidence type="ECO:0000259" key="10">
    <source>
        <dbReference type="PROSITE" id="PS51910"/>
    </source>
</evidence>
<sequence length="323" mass="35390">MPLSGGIFPHWRRKAAERSSNNSYELSDEWADAQMPVDGTQGCIRAFTQLKPQYPKMKIILSVGGGGKGSENFALVARSQSRTETFVRTARALVDQFGLDGLDIDWEHPADPQQGMDYVRLLAKLREALPLPRFVLATCLPAGQWALRNIDLSKASLYLDLINLMTYDFAGPWTNESGHHAQLYSPSRNPGAVSCQSSVQYVLSQGVDPKKILLGVPAYGRSFLGSDKPGQRYAGTGGEDGVFDYSDLPRPGAKEHHDDKLGAAYCAGGDGGFVTYDTPRTVQQKARFATKTKLGGLFYWHIGGDARGPRSLIETGYNTLHEM</sequence>
<dbReference type="SMART" id="SM00636">
    <property type="entry name" value="Glyco_18"/>
    <property type="match status" value="1"/>
</dbReference>
<keyword evidence="8" id="KW-0624">Polysaccharide degradation</keyword>
<dbReference type="InterPro" id="IPR029070">
    <property type="entry name" value="Chitinase_insertion_sf"/>
</dbReference>
<dbReference type="InterPro" id="IPR001579">
    <property type="entry name" value="Glyco_hydro_18_chit_AS"/>
</dbReference>
<reference evidence="11 12" key="1">
    <citation type="submission" date="2017-05" db="EMBL/GenBank/DDBJ databases">
        <title>Genome sequence for an aflatoxigenic pathogen of Argentinian peanut, Aspergillus arachidicola.</title>
        <authorList>
            <person name="Moore G."/>
            <person name="Beltz S.B."/>
            <person name="Mack B.M."/>
        </authorList>
    </citation>
    <scope>NUCLEOTIDE SEQUENCE [LARGE SCALE GENOMIC DNA]</scope>
    <source>
        <strain evidence="11 12">CBS 117610</strain>
    </source>
</reference>
<evidence type="ECO:0000256" key="5">
    <source>
        <dbReference type="ARBA" id="ARBA00023024"/>
    </source>
</evidence>
<evidence type="ECO:0000256" key="1">
    <source>
        <dbReference type="ARBA" id="ARBA00000822"/>
    </source>
</evidence>
<accession>A0A2G7FRP5</accession>
<dbReference type="PROSITE" id="PS51910">
    <property type="entry name" value="GH18_2"/>
    <property type="match status" value="1"/>
</dbReference>
<dbReference type="EMBL" id="NEXV01000455">
    <property type="protein sequence ID" value="PIG83300.1"/>
    <property type="molecule type" value="Genomic_DNA"/>
</dbReference>